<evidence type="ECO:0000313" key="3">
    <source>
        <dbReference type="EMBL" id="KRG00092.1"/>
    </source>
</evidence>
<dbReference type="Proteomes" id="UP000007798">
    <property type="component" value="Unassembled WGS sequence"/>
</dbReference>
<accession>A0A0Q9WVP5</accession>
<gene>
    <name evidence="3" type="primary">Dwil\GK14235</name>
    <name evidence="3" type="ORF">Dwil_GK14235</name>
</gene>
<feature type="domain" description="Thioredoxin" evidence="2">
    <location>
        <begin position="3"/>
        <end position="156"/>
    </location>
</feature>
<comment type="catalytic activity">
    <reaction evidence="1">
        <text>2 R'C(R)SH + O2 = R'C(R)S-S(R)CR' + H2O2</text>
        <dbReference type="Rhea" id="RHEA:17357"/>
        <dbReference type="ChEBI" id="CHEBI:15379"/>
        <dbReference type="ChEBI" id="CHEBI:16240"/>
        <dbReference type="ChEBI" id="CHEBI:16520"/>
        <dbReference type="ChEBI" id="CHEBI:17412"/>
        <dbReference type="EC" id="1.8.3.2"/>
    </reaction>
</comment>
<evidence type="ECO:0000259" key="2">
    <source>
        <dbReference type="PROSITE" id="PS51352"/>
    </source>
</evidence>
<organism evidence="3 4">
    <name type="scientific">Drosophila willistoni</name>
    <name type="common">Fruit fly</name>
    <dbReference type="NCBI Taxonomy" id="7260"/>
    <lineage>
        <taxon>Eukaryota</taxon>
        <taxon>Metazoa</taxon>
        <taxon>Ecdysozoa</taxon>
        <taxon>Arthropoda</taxon>
        <taxon>Hexapoda</taxon>
        <taxon>Insecta</taxon>
        <taxon>Pterygota</taxon>
        <taxon>Neoptera</taxon>
        <taxon>Endopterygota</taxon>
        <taxon>Diptera</taxon>
        <taxon>Brachycera</taxon>
        <taxon>Muscomorpha</taxon>
        <taxon>Ephydroidea</taxon>
        <taxon>Drosophilidae</taxon>
        <taxon>Drosophila</taxon>
        <taxon>Sophophora</taxon>
    </lineage>
</organism>
<dbReference type="InterPro" id="IPR042568">
    <property type="entry name" value="QSOX_FAD-bd_sf"/>
</dbReference>
<dbReference type="PANTHER" id="PTHR22897">
    <property type="entry name" value="QUIESCIN Q6-RELATED SULFHYDRYL OXIDASE"/>
    <property type="match status" value="1"/>
</dbReference>
<dbReference type="eggNOG" id="KOG1731">
    <property type="taxonomic scope" value="Eukaryota"/>
</dbReference>
<dbReference type="InterPro" id="IPR039798">
    <property type="entry name" value="Sulfhydryl_oxidase"/>
</dbReference>
<dbReference type="GO" id="GO:0005615">
    <property type="term" value="C:extracellular space"/>
    <property type="evidence" value="ECO:0007669"/>
    <property type="project" value="TreeGrafter"/>
</dbReference>
<dbReference type="InterPro" id="IPR036249">
    <property type="entry name" value="Thioredoxin-like_sf"/>
</dbReference>
<dbReference type="GO" id="GO:0000139">
    <property type="term" value="C:Golgi membrane"/>
    <property type="evidence" value="ECO:0007669"/>
    <property type="project" value="TreeGrafter"/>
</dbReference>
<dbReference type="SUPFAM" id="SSF52833">
    <property type="entry name" value="Thioredoxin-like"/>
    <property type="match status" value="1"/>
</dbReference>
<dbReference type="Gene3D" id="3.40.30.10">
    <property type="entry name" value="Glutaredoxin"/>
    <property type="match status" value="1"/>
</dbReference>
<dbReference type="PANTHER" id="PTHR22897:SF8">
    <property type="entry name" value="SULFHYDRYL OXIDASE"/>
    <property type="match status" value="1"/>
</dbReference>
<dbReference type="Pfam" id="PF00085">
    <property type="entry name" value="Thioredoxin"/>
    <property type="match status" value="1"/>
</dbReference>
<dbReference type="EMBL" id="CH964272">
    <property type="protein sequence ID" value="KRG00092.1"/>
    <property type="molecule type" value="Genomic_DNA"/>
</dbReference>
<keyword evidence="4" id="KW-1185">Reference proteome</keyword>
<dbReference type="STRING" id="7260.A0A0Q9WVP5"/>
<protein>
    <recommendedName>
        <fullName evidence="2">Thioredoxin domain-containing protein</fullName>
    </recommendedName>
</protein>
<dbReference type="PROSITE" id="PS51352">
    <property type="entry name" value="THIOREDOXIN_2"/>
    <property type="match status" value="1"/>
</dbReference>
<dbReference type="SUPFAM" id="SSF69000">
    <property type="entry name" value="FAD-dependent thiol oxidase"/>
    <property type="match status" value="1"/>
</dbReference>
<evidence type="ECO:0000313" key="4">
    <source>
        <dbReference type="Proteomes" id="UP000007798"/>
    </source>
</evidence>
<dbReference type="Gene3D" id="1.20.120.310">
    <property type="entry name" value="ERV/ALR sulfhydryl oxidase domain"/>
    <property type="match status" value="1"/>
</dbReference>
<dbReference type="GO" id="GO:0006457">
    <property type="term" value="P:protein folding"/>
    <property type="evidence" value="ECO:0007669"/>
    <property type="project" value="TreeGrafter"/>
</dbReference>
<dbReference type="Pfam" id="PF18371">
    <property type="entry name" value="FAD_SOX"/>
    <property type="match status" value="1"/>
</dbReference>
<dbReference type="Gene3D" id="1.20.120.1960">
    <property type="entry name" value="QSOX sulfhydryl oxidase domain"/>
    <property type="match status" value="1"/>
</dbReference>
<reference evidence="3 4" key="1">
    <citation type="journal article" date="2007" name="Nature">
        <title>Evolution of genes and genomes on the Drosophila phylogeny.</title>
        <authorList>
            <consortium name="Drosophila 12 Genomes Consortium"/>
            <person name="Clark A.G."/>
            <person name="Eisen M.B."/>
            <person name="Smith D.R."/>
            <person name="Bergman C.M."/>
            <person name="Oliver B."/>
            <person name="Markow T.A."/>
            <person name="Kaufman T.C."/>
            <person name="Kellis M."/>
            <person name="Gelbart W."/>
            <person name="Iyer V.N."/>
            <person name="Pollard D.A."/>
            <person name="Sackton T.B."/>
            <person name="Larracuente A.M."/>
            <person name="Singh N.D."/>
            <person name="Abad J.P."/>
            <person name="Abt D.N."/>
            <person name="Adryan B."/>
            <person name="Aguade M."/>
            <person name="Akashi H."/>
            <person name="Anderson W.W."/>
            <person name="Aquadro C.F."/>
            <person name="Ardell D.H."/>
            <person name="Arguello R."/>
            <person name="Artieri C.G."/>
            <person name="Barbash D.A."/>
            <person name="Barker D."/>
            <person name="Barsanti P."/>
            <person name="Batterham P."/>
            <person name="Batzoglou S."/>
            <person name="Begun D."/>
            <person name="Bhutkar A."/>
            <person name="Blanco E."/>
            <person name="Bosak S.A."/>
            <person name="Bradley R.K."/>
            <person name="Brand A.D."/>
            <person name="Brent M.R."/>
            <person name="Brooks A.N."/>
            <person name="Brown R.H."/>
            <person name="Butlin R.K."/>
            <person name="Caggese C."/>
            <person name="Calvi B.R."/>
            <person name="Bernardo de Carvalho A."/>
            <person name="Caspi A."/>
            <person name="Castrezana S."/>
            <person name="Celniker S.E."/>
            <person name="Chang J.L."/>
            <person name="Chapple C."/>
            <person name="Chatterji S."/>
            <person name="Chinwalla A."/>
            <person name="Civetta A."/>
            <person name="Clifton S.W."/>
            <person name="Comeron J.M."/>
            <person name="Costello J.C."/>
            <person name="Coyne J.A."/>
            <person name="Daub J."/>
            <person name="David R.G."/>
            <person name="Delcher A.L."/>
            <person name="Delehaunty K."/>
            <person name="Do C.B."/>
            <person name="Ebling H."/>
            <person name="Edwards K."/>
            <person name="Eickbush T."/>
            <person name="Evans J.D."/>
            <person name="Filipski A."/>
            <person name="Findeiss S."/>
            <person name="Freyhult E."/>
            <person name="Fulton L."/>
            <person name="Fulton R."/>
            <person name="Garcia A.C."/>
            <person name="Gardiner A."/>
            <person name="Garfield D.A."/>
            <person name="Garvin B.E."/>
            <person name="Gibson G."/>
            <person name="Gilbert D."/>
            <person name="Gnerre S."/>
            <person name="Godfrey J."/>
            <person name="Good R."/>
            <person name="Gotea V."/>
            <person name="Gravely B."/>
            <person name="Greenberg A.J."/>
            <person name="Griffiths-Jones S."/>
            <person name="Gross S."/>
            <person name="Guigo R."/>
            <person name="Gustafson E.A."/>
            <person name="Haerty W."/>
            <person name="Hahn M.W."/>
            <person name="Halligan D.L."/>
            <person name="Halpern A.L."/>
            <person name="Halter G.M."/>
            <person name="Han M.V."/>
            <person name="Heger A."/>
            <person name="Hillier L."/>
            <person name="Hinrichs A.S."/>
            <person name="Holmes I."/>
            <person name="Hoskins R.A."/>
            <person name="Hubisz M.J."/>
            <person name="Hultmark D."/>
            <person name="Huntley M.A."/>
            <person name="Jaffe D.B."/>
            <person name="Jagadeeshan S."/>
            <person name="Jeck W.R."/>
            <person name="Johnson J."/>
            <person name="Jones C.D."/>
            <person name="Jordan W.C."/>
            <person name="Karpen G.H."/>
            <person name="Kataoka E."/>
            <person name="Keightley P.D."/>
            <person name="Kheradpour P."/>
            <person name="Kirkness E.F."/>
            <person name="Koerich L.B."/>
            <person name="Kristiansen K."/>
            <person name="Kudrna D."/>
            <person name="Kulathinal R.J."/>
            <person name="Kumar S."/>
            <person name="Kwok R."/>
            <person name="Lander E."/>
            <person name="Langley C.H."/>
            <person name="Lapoint R."/>
            <person name="Lazzaro B.P."/>
            <person name="Lee S.J."/>
            <person name="Levesque L."/>
            <person name="Li R."/>
            <person name="Lin C.F."/>
            <person name="Lin M.F."/>
            <person name="Lindblad-Toh K."/>
            <person name="Llopart A."/>
            <person name="Long M."/>
            <person name="Low L."/>
            <person name="Lozovsky E."/>
            <person name="Lu J."/>
            <person name="Luo M."/>
            <person name="Machado C.A."/>
            <person name="Makalowski W."/>
            <person name="Marzo M."/>
            <person name="Matsuda M."/>
            <person name="Matzkin L."/>
            <person name="McAllister B."/>
            <person name="McBride C.S."/>
            <person name="McKernan B."/>
            <person name="McKernan K."/>
            <person name="Mendez-Lago M."/>
            <person name="Minx P."/>
            <person name="Mollenhauer M.U."/>
            <person name="Montooth K."/>
            <person name="Mount S.M."/>
            <person name="Mu X."/>
            <person name="Myers E."/>
            <person name="Negre B."/>
            <person name="Newfeld S."/>
            <person name="Nielsen R."/>
            <person name="Noor M.A."/>
            <person name="O'Grady P."/>
            <person name="Pachter L."/>
            <person name="Papaceit M."/>
            <person name="Parisi M.J."/>
            <person name="Parisi M."/>
            <person name="Parts L."/>
            <person name="Pedersen J.S."/>
            <person name="Pesole G."/>
            <person name="Phillippy A.M."/>
            <person name="Ponting C.P."/>
            <person name="Pop M."/>
            <person name="Porcelli D."/>
            <person name="Powell J.R."/>
            <person name="Prohaska S."/>
            <person name="Pruitt K."/>
            <person name="Puig M."/>
            <person name="Quesneville H."/>
            <person name="Ram K.R."/>
            <person name="Rand D."/>
            <person name="Rasmussen M.D."/>
            <person name="Reed L.K."/>
            <person name="Reenan R."/>
            <person name="Reily A."/>
            <person name="Remington K.A."/>
            <person name="Rieger T.T."/>
            <person name="Ritchie M.G."/>
            <person name="Robin C."/>
            <person name="Rogers Y.H."/>
            <person name="Rohde C."/>
            <person name="Rozas J."/>
            <person name="Rubenfield M.J."/>
            <person name="Ruiz A."/>
            <person name="Russo S."/>
            <person name="Salzberg S.L."/>
            <person name="Sanchez-Gracia A."/>
            <person name="Saranga D.J."/>
            <person name="Sato H."/>
            <person name="Schaeffer S.W."/>
            <person name="Schatz M.C."/>
            <person name="Schlenke T."/>
            <person name="Schwartz R."/>
            <person name="Segarra C."/>
            <person name="Singh R.S."/>
            <person name="Sirot L."/>
            <person name="Sirota M."/>
            <person name="Sisneros N.B."/>
            <person name="Smith C.D."/>
            <person name="Smith T.F."/>
            <person name="Spieth J."/>
            <person name="Stage D.E."/>
            <person name="Stark A."/>
            <person name="Stephan W."/>
            <person name="Strausberg R.L."/>
            <person name="Strempel S."/>
            <person name="Sturgill D."/>
            <person name="Sutton G."/>
            <person name="Sutton G.G."/>
            <person name="Tao W."/>
            <person name="Teichmann S."/>
            <person name="Tobari Y.N."/>
            <person name="Tomimura Y."/>
            <person name="Tsolas J.M."/>
            <person name="Valente V.L."/>
            <person name="Venter E."/>
            <person name="Venter J.C."/>
            <person name="Vicario S."/>
            <person name="Vieira F.G."/>
            <person name="Vilella A.J."/>
            <person name="Villasante A."/>
            <person name="Walenz B."/>
            <person name="Wang J."/>
            <person name="Wasserman M."/>
            <person name="Watts T."/>
            <person name="Wilson D."/>
            <person name="Wilson R.K."/>
            <person name="Wing R.A."/>
            <person name="Wolfner M.F."/>
            <person name="Wong A."/>
            <person name="Wong G.K."/>
            <person name="Wu C.I."/>
            <person name="Wu G."/>
            <person name="Yamamoto D."/>
            <person name="Yang H.P."/>
            <person name="Yang S.P."/>
            <person name="Yorke J.A."/>
            <person name="Yoshida K."/>
            <person name="Zdobnov E."/>
            <person name="Zhang P."/>
            <person name="Zhang Y."/>
            <person name="Zimin A.V."/>
            <person name="Baldwin J."/>
            <person name="Abdouelleil A."/>
            <person name="Abdulkadir J."/>
            <person name="Abebe A."/>
            <person name="Abera B."/>
            <person name="Abreu J."/>
            <person name="Acer S.C."/>
            <person name="Aftuck L."/>
            <person name="Alexander A."/>
            <person name="An P."/>
            <person name="Anderson E."/>
            <person name="Anderson S."/>
            <person name="Arachi H."/>
            <person name="Azer M."/>
            <person name="Bachantsang P."/>
            <person name="Barry A."/>
            <person name="Bayul T."/>
            <person name="Berlin A."/>
            <person name="Bessette D."/>
            <person name="Bloom T."/>
            <person name="Blye J."/>
            <person name="Boguslavskiy L."/>
            <person name="Bonnet C."/>
            <person name="Boukhgalter B."/>
            <person name="Bourzgui I."/>
            <person name="Brown A."/>
            <person name="Cahill P."/>
            <person name="Channer S."/>
            <person name="Cheshatsang Y."/>
            <person name="Chuda L."/>
            <person name="Citroen M."/>
            <person name="Collymore A."/>
            <person name="Cooke P."/>
            <person name="Costello M."/>
            <person name="D'Aco K."/>
            <person name="Daza R."/>
            <person name="De Haan G."/>
            <person name="DeGray S."/>
            <person name="DeMaso C."/>
            <person name="Dhargay N."/>
            <person name="Dooley K."/>
            <person name="Dooley E."/>
            <person name="Doricent M."/>
            <person name="Dorje P."/>
            <person name="Dorjee K."/>
            <person name="Dupes A."/>
            <person name="Elong R."/>
            <person name="Falk J."/>
            <person name="Farina A."/>
            <person name="Faro S."/>
            <person name="Ferguson D."/>
            <person name="Fisher S."/>
            <person name="Foley C.D."/>
            <person name="Franke A."/>
            <person name="Friedrich D."/>
            <person name="Gadbois L."/>
            <person name="Gearin G."/>
            <person name="Gearin C.R."/>
            <person name="Giannoukos G."/>
            <person name="Goode T."/>
            <person name="Graham J."/>
            <person name="Grandbois E."/>
            <person name="Grewal S."/>
            <person name="Gyaltsen K."/>
            <person name="Hafez N."/>
            <person name="Hagos B."/>
            <person name="Hall J."/>
            <person name="Henson C."/>
            <person name="Hollinger A."/>
            <person name="Honan T."/>
            <person name="Huard M.D."/>
            <person name="Hughes L."/>
            <person name="Hurhula B."/>
            <person name="Husby M.E."/>
            <person name="Kamat A."/>
            <person name="Kanga B."/>
            <person name="Kashin S."/>
            <person name="Khazanovich D."/>
            <person name="Kisner P."/>
            <person name="Lance K."/>
            <person name="Lara M."/>
            <person name="Lee W."/>
            <person name="Lennon N."/>
            <person name="Letendre F."/>
            <person name="LeVine R."/>
            <person name="Lipovsky A."/>
            <person name="Liu X."/>
            <person name="Liu J."/>
            <person name="Liu S."/>
            <person name="Lokyitsang T."/>
            <person name="Lokyitsang Y."/>
            <person name="Lubonja R."/>
            <person name="Lui A."/>
            <person name="MacDonald P."/>
            <person name="Magnisalis V."/>
            <person name="Maru K."/>
            <person name="Matthews C."/>
            <person name="McCusker W."/>
            <person name="McDonough S."/>
            <person name="Mehta T."/>
            <person name="Meldrim J."/>
            <person name="Meneus L."/>
            <person name="Mihai O."/>
            <person name="Mihalev A."/>
            <person name="Mihova T."/>
            <person name="Mittelman R."/>
            <person name="Mlenga V."/>
            <person name="Montmayeur A."/>
            <person name="Mulrain L."/>
            <person name="Navidi A."/>
            <person name="Naylor J."/>
            <person name="Negash T."/>
            <person name="Nguyen T."/>
            <person name="Nguyen N."/>
            <person name="Nicol R."/>
            <person name="Norbu C."/>
            <person name="Norbu N."/>
            <person name="Novod N."/>
            <person name="O'Neill B."/>
            <person name="Osman S."/>
            <person name="Markiewicz E."/>
            <person name="Oyono O.L."/>
            <person name="Patti C."/>
            <person name="Phunkhang P."/>
            <person name="Pierre F."/>
            <person name="Priest M."/>
            <person name="Raghuraman S."/>
            <person name="Rege F."/>
            <person name="Reyes R."/>
            <person name="Rise C."/>
            <person name="Rogov P."/>
            <person name="Ross K."/>
            <person name="Ryan E."/>
            <person name="Settipalli S."/>
            <person name="Shea T."/>
            <person name="Sherpa N."/>
            <person name="Shi L."/>
            <person name="Shih D."/>
            <person name="Sparrow T."/>
            <person name="Spaulding J."/>
            <person name="Stalker J."/>
            <person name="Stange-Thomann N."/>
            <person name="Stavropoulos S."/>
            <person name="Stone C."/>
            <person name="Strader C."/>
            <person name="Tesfaye S."/>
            <person name="Thomson T."/>
            <person name="Thoulutsang Y."/>
            <person name="Thoulutsang D."/>
            <person name="Topham K."/>
            <person name="Topping I."/>
            <person name="Tsamla T."/>
            <person name="Vassiliev H."/>
            <person name="Vo A."/>
            <person name="Wangchuk T."/>
            <person name="Wangdi T."/>
            <person name="Weiand M."/>
            <person name="Wilkinson J."/>
            <person name="Wilson A."/>
            <person name="Yadav S."/>
            <person name="Young G."/>
            <person name="Yu Q."/>
            <person name="Zembek L."/>
            <person name="Zhong D."/>
            <person name="Zimmer A."/>
            <person name="Zwirko Z."/>
            <person name="Jaffe D.B."/>
            <person name="Alvarez P."/>
            <person name="Brockman W."/>
            <person name="Butler J."/>
            <person name="Chin C."/>
            <person name="Gnerre S."/>
            <person name="Grabherr M."/>
            <person name="Kleber M."/>
            <person name="Mauceli E."/>
            <person name="MacCallum I."/>
        </authorList>
    </citation>
    <scope>NUCLEOTIDE SEQUENCE [LARGE SCALE GENOMIC DNA]</scope>
    <source>
        <strain evidence="4">Tucson 14030-0811.24</strain>
    </source>
</reference>
<dbReference type="GO" id="GO:0016971">
    <property type="term" value="F:flavin-dependent sulfhydryl oxidase activity"/>
    <property type="evidence" value="ECO:0007669"/>
    <property type="project" value="InterPro"/>
</dbReference>
<dbReference type="InterPro" id="IPR036774">
    <property type="entry name" value="ERV/ALR_sulphydryl_oxid_sf"/>
</dbReference>
<dbReference type="GO" id="GO:0003756">
    <property type="term" value="F:protein disulfide isomerase activity"/>
    <property type="evidence" value="ECO:0007669"/>
    <property type="project" value="TreeGrafter"/>
</dbReference>
<name>A0A0Q9WVP5_DROWI</name>
<dbReference type="InParanoid" id="A0A0Q9WVP5"/>
<evidence type="ECO:0000256" key="1">
    <source>
        <dbReference type="ARBA" id="ARBA00048864"/>
    </source>
</evidence>
<dbReference type="AlphaFoldDB" id="A0A0Q9WVP5"/>
<proteinExistence type="predicted"/>
<dbReference type="InterPro" id="IPR013766">
    <property type="entry name" value="Thioredoxin_domain"/>
</dbReference>
<sequence>MAVSLGQSEPSLYSLDDNVETLDNRTLELALSAPSMGKFVQFINIFCGHCRRFVPTFKRIAIQLHHWRRLLKVYVFDCAQEQNVKVCRDYRIRTTPTMRFFHSNFRRSEHEIGNTTNLRDYQGIIDFLANQVGNNTYEAEGQPTFELITSNDNQQTIWMKNDLLQSNVKYIVLVYQPKGSTIGRDLLLRTIRFEDAVVRITDDQQLFLNFNLDSGLGSIYPEEDIRLWLKEDGEIDSKKVKLVIFTRSGNSMILKPRKDTLDEYVEVTTDFFMVQGAWVHYLSTTQAPNISFTMDQEKQMILSYVLKNKLQIYRSDLEQAIHKLIHIEIPKVSVIEGDSLIALRRLIGWLALSKPLGALGERFFTLLHQKLSQQQQLTGAQFQDQVKELDKQIPKLYKGKRFVGCVSSRPFLRGFTCSLWTLFHYLTVQAAKPPHNTQPIAKLPLLPIIIIIINIISGRRSTSSSSGNLNVTSCMRNACNRCAKYHHAHDHAQT</sequence>
<dbReference type="OrthoDB" id="59470at2759"/>
<dbReference type="InterPro" id="IPR040986">
    <property type="entry name" value="QSOX_FAD-bd_dom"/>
</dbReference>